<dbReference type="OrthoDB" id="101887at2"/>
<evidence type="ECO:0000259" key="1">
    <source>
        <dbReference type="Pfam" id="PF01636"/>
    </source>
</evidence>
<sequence length="440" mass="49553">MLPVDIRALVPHPEGTAVWVIETDGGLALPSVTIDADGPNDDLAPKLAALAKAHGIDSPFLRRVGLTKHDGRDLILKEFEPLPATGRRWLPLDELARLDLPEDLRPALATWTAYQRGAEYPEFRPAWTRPGWHASTRRWLTDQLTRRDIEPVGEPTLVQQWAISSVLKQPTREHGDHYLKSVFGSPGRAFWHEPALSATLAREHPGQVPAVTTIDSDRGLMLMPDMGITYVDEFPVERWDGGLRVLAEIQRHWANRRDELLALGCPDRDFATTADQLAAALADPLFADKLDPAVHKRVSELMPRWRQLLLDATQWPVPLSLSHGDFHPGNVGLRADGSTCVFDWSDGAWSHPFLDVEVYVRNSGEAQTRLWDVYLDHWTDYAPLSELRQLIPSVNLLGLLYRTVTYHGLLTNVDPDDRFVFGEFAELHWTKSLEAWDAMA</sequence>
<dbReference type="KEGG" id="sna:Snas_5106"/>
<name>D3QAU5_STANL</name>
<dbReference type="STRING" id="446470.Snas_5106"/>
<dbReference type="GO" id="GO:0016740">
    <property type="term" value="F:transferase activity"/>
    <property type="evidence" value="ECO:0007669"/>
    <property type="project" value="UniProtKB-KW"/>
</dbReference>
<dbReference type="InterPro" id="IPR002575">
    <property type="entry name" value="Aminoglycoside_PTrfase"/>
</dbReference>
<reference evidence="2 3" key="1">
    <citation type="journal article" date="2009" name="Stand. Genomic Sci.">
        <title>Complete genome sequence of Stackebrandtia nassauensis type strain (LLR-40K-21).</title>
        <authorList>
            <person name="Munk C."/>
            <person name="Lapidus A."/>
            <person name="Copeland A."/>
            <person name="Jando M."/>
            <person name="Mayilraj S."/>
            <person name="Glavina Del Rio T."/>
            <person name="Nolan M."/>
            <person name="Chen F."/>
            <person name="Lucas S."/>
            <person name="Tice H."/>
            <person name="Cheng J.F."/>
            <person name="Han C."/>
            <person name="Detter J.C."/>
            <person name="Bruce D."/>
            <person name="Goodwin L."/>
            <person name="Chain P."/>
            <person name="Pitluck S."/>
            <person name="Goker M."/>
            <person name="Ovchinikova G."/>
            <person name="Pati A."/>
            <person name="Ivanova N."/>
            <person name="Mavromatis K."/>
            <person name="Chen A."/>
            <person name="Palaniappan K."/>
            <person name="Land M."/>
            <person name="Hauser L."/>
            <person name="Chang Y.J."/>
            <person name="Jeffries C.D."/>
            <person name="Bristow J."/>
            <person name="Eisen J.A."/>
            <person name="Markowitz V."/>
            <person name="Hugenholtz P."/>
            <person name="Kyrpides N.C."/>
            <person name="Klenk H.P."/>
        </authorList>
    </citation>
    <scope>NUCLEOTIDE SEQUENCE [LARGE SCALE GENOMIC DNA]</scope>
    <source>
        <strain evidence="3">DSM 44728 / CIP 108903 / NRRL B-16338 / NBRC 102104 / LLR-40K-21</strain>
    </source>
</reference>
<organism evidence="2 3">
    <name type="scientific">Stackebrandtia nassauensis (strain DSM 44728 / CIP 108903 / NRRL B-16338 / NBRC 102104 / LLR-40K-21)</name>
    <dbReference type="NCBI Taxonomy" id="446470"/>
    <lineage>
        <taxon>Bacteria</taxon>
        <taxon>Bacillati</taxon>
        <taxon>Actinomycetota</taxon>
        <taxon>Actinomycetes</taxon>
        <taxon>Glycomycetales</taxon>
        <taxon>Glycomycetaceae</taxon>
        <taxon>Stackebrandtia</taxon>
    </lineage>
</organism>
<accession>D3QAU5</accession>
<dbReference type="AlphaFoldDB" id="D3QAU5"/>
<keyword evidence="2" id="KW-0808">Transferase</keyword>
<dbReference type="Proteomes" id="UP000000844">
    <property type="component" value="Chromosome"/>
</dbReference>
<dbReference type="EMBL" id="CP001778">
    <property type="protein sequence ID" value="ADD44741.1"/>
    <property type="molecule type" value="Genomic_DNA"/>
</dbReference>
<keyword evidence="3" id="KW-1185">Reference proteome</keyword>
<dbReference type="RefSeq" id="WP_013020312.1">
    <property type="nucleotide sequence ID" value="NC_013947.1"/>
</dbReference>
<dbReference type="Gene3D" id="3.90.1200.10">
    <property type="match status" value="1"/>
</dbReference>
<evidence type="ECO:0000313" key="2">
    <source>
        <dbReference type="EMBL" id="ADD44741.1"/>
    </source>
</evidence>
<dbReference type="Pfam" id="PF01636">
    <property type="entry name" value="APH"/>
    <property type="match status" value="1"/>
</dbReference>
<dbReference type="InterPro" id="IPR011009">
    <property type="entry name" value="Kinase-like_dom_sf"/>
</dbReference>
<protein>
    <submittedName>
        <fullName evidence="2">Aminoglycoside phosphotransferase</fullName>
    </submittedName>
</protein>
<dbReference type="SUPFAM" id="SSF56112">
    <property type="entry name" value="Protein kinase-like (PK-like)"/>
    <property type="match status" value="1"/>
</dbReference>
<proteinExistence type="predicted"/>
<dbReference type="HOGENOM" id="CLU_586216_0_0_11"/>
<feature type="domain" description="Aminoglycoside phosphotransferase" evidence="1">
    <location>
        <begin position="200"/>
        <end position="386"/>
    </location>
</feature>
<dbReference type="eggNOG" id="COG3173">
    <property type="taxonomic scope" value="Bacteria"/>
</dbReference>
<evidence type="ECO:0000313" key="3">
    <source>
        <dbReference type="Proteomes" id="UP000000844"/>
    </source>
</evidence>
<gene>
    <name evidence="2" type="ordered locus">Snas_5106</name>
</gene>